<protein>
    <submittedName>
        <fullName evidence="1">ABC-type phosphate transport system, periplasmic component</fullName>
    </submittedName>
</protein>
<reference evidence="1" key="1">
    <citation type="journal article" date="2014" name="Gene">
        <title>Genome-guided analysis of transformation efficiency and carbon dioxide assimilation by Moorella thermoacetica Y72.</title>
        <authorList>
            <person name="Tsukahara K."/>
            <person name="Kita A."/>
            <person name="Nakashimada Y."/>
            <person name="Hoshino T."/>
            <person name="Murakami K."/>
        </authorList>
    </citation>
    <scope>NUCLEOTIDE SEQUENCE [LARGE SCALE GENOMIC DNA]</scope>
    <source>
        <strain evidence="1">Y72</strain>
    </source>
</reference>
<dbReference type="Proteomes" id="UP000063718">
    <property type="component" value="Unassembled WGS sequence"/>
</dbReference>
<sequence>MDEIRFQAVFPVYREEEFPDSPVPIYDLENARQLEAFHKLLNG</sequence>
<organism evidence="1">
    <name type="scientific">Moorella thermoacetica Y72</name>
    <dbReference type="NCBI Taxonomy" id="1325331"/>
    <lineage>
        <taxon>Bacteria</taxon>
        <taxon>Bacillati</taxon>
        <taxon>Bacillota</taxon>
        <taxon>Clostridia</taxon>
        <taxon>Neomoorellales</taxon>
        <taxon>Neomoorellaceae</taxon>
        <taxon>Neomoorella</taxon>
    </lineage>
</organism>
<evidence type="ECO:0000313" key="1">
    <source>
        <dbReference type="EMBL" id="GAF27321.1"/>
    </source>
</evidence>
<dbReference type="EMBL" id="DF238840">
    <property type="protein sequence ID" value="GAF27321.1"/>
    <property type="molecule type" value="Genomic_DNA"/>
</dbReference>
<name>A0A0S6UID3_NEOTH</name>
<gene>
    <name evidence="1" type="ORF">MTY_2662</name>
</gene>
<dbReference type="AlphaFoldDB" id="A0A0S6UID3"/>
<accession>A0A0S6UID3</accession>
<proteinExistence type="predicted"/>